<evidence type="ECO:0000259" key="2">
    <source>
        <dbReference type="Pfam" id="PF01370"/>
    </source>
</evidence>
<dbReference type="PANTHER" id="PTHR43245">
    <property type="entry name" value="BIFUNCTIONAL POLYMYXIN RESISTANCE PROTEIN ARNA"/>
    <property type="match status" value="1"/>
</dbReference>
<evidence type="ECO:0000313" key="3">
    <source>
        <dbReference type="EMBL" id="VZO39014.1"/>
    </source>
</evidence>
<dbReference type="Pfam" id="PF01370">
    <property type="entry name" value="Epimerase"/>
    <property type="match status" value="1"/>
</dbReference>
<dbReference type="InterPro" id="IPR050177">
    <property type="entry name" value="Lipid_A_modif_metabolic_enz"/>
</dbReference>
<feature type="domain" description="NAD-dependent epimerase/dehydratase" evidence="2">
    <location>
        <begin position="3"/>
        <end position="240"/>
    </location>
</feature>
<proteinExistence type="predicted"/>
<name>A0A7M4DNI4_9MICO</name>
<sequence length="554" mass="60531">MRVAVVGASGNVGTAVLRALAEEDAVTSVVGIARRPPEPTREPYRGIEWRSVDLAVRSGVVDALTEAFEGADAVIHLVWAIQPNTDRDYLRRVNVDGTERVARAAVRAGVAHLVVASSLAVYSPVEDDVPRDESAAHGGIRSSHYSVDKVAQERLLDEFEAAANLSITRIRPALIFQGDAGAQIVRYFLGPNFPMALLRPGALPTVPLPKGLRVQVVHADDIGRAYATVVVQRAAGAFNVAAADTLWPRDLARILDHGRHVELPPEVIRPLIHYGWRARMIAADAGWLDMAMGAPVMDTSRIRGLGWTEQHSAEDTLREVLVGMRGARGMPSPSLRPYDTRFGGPIESLTPRPTDRAADRGFLMLPPDGLAARVPDHVDAELLGLYLSDHLTGATAGRARIQRMAHAFAETPMGPDLADISDQITRERELLSELIQLLGLRRRPYRQAGAWVAERVGRLKLNERIVSPSPMTPLLEVELMRSAVIGKEGVWQTLESLALDLKMRPSVFADLAADARKQQTVLSNLHAHLRPDTFAAEPEEVSDPDSEARTPDRR</sequence>
<keyword evidence="4" id="KW-1185">Reference proteome</keyword>
<gene>
    <name evidence="3" type="ORF">HALOF300_03714</name>
</gene>
<protein>
    <submittedName>
        <fullName evidence="3">NAD dependent epimerase/dehydratase family protein</fullName>
    </submittedName>
</protein>
<evidence type="ECO:0000313" key="4">
    <source>
        <dbReference type="Proteomes" id="UP000419743"/>
    </source>
</evidence>
<comment type="caution">
    <text evidence="3">The sequence shown here is derived from an EMBL/GenBank/DDBJ whole genome shotgun (WGS) entry which is preliminary data.</text>
</comment>
<dbReference type="EMBL" id="CACRYJ010000054">
    <property type="protein sequence ID" value="VZO39014.1"/>
    <property type="molecule type" value="Genomic_DNA"/>
</dbReference>
<dbReference type="RefSeq" id="WP_156742375.1">
    <property type="nucleotide sequence ID" value="NZ_CACRYJ010000054.1"/>
</dbReference>
<feature type="region of interest" description="Disordered" evidence="1">
    <location>
        <begin position="532"/>
        <end position="554"/>
    </location>
</feature>
<reference evidence="3 4" key="1">
    <citation type="submission" date="2019-11" db="EMBL/GenBank/DDBJ databases">
        <authorList>
            <person name="Criscuolo A."/>
        </authorList>
    </citation>
    <scope>NUCLEOTIDE SEQUENCE [LARGE SCALE GENOMIC DNA]</scope>
    <source>
        <strain evidence="3">CIP111667</strain>
    </source>
</reference>
<evidence type="ECO:0000256" key="1">
    <source>
        <dbReference type="SAM" id="MobiDB-lite"/>
    </source>
</evidence>
<organism evidence="3 4">
    <name type="scientific">Occultella aeris</name>
    <dbReference type="NCBI Taxonomy" id="2761496"/>
    <lineage>
        <taxon>Bacteria</taxon>
        <taxon>Bacillati</taxon>
        <taxon>Actinomycetota</taxon>
        <taxon>Actinomycetes</taxon>
        <taxon>Micrococcales</taxon>
        <taxon>Ruaniaceae</taxon>
        <taxon>Occultella</taxon>
    </lineage>
</organism>
<dbReference type="SUPFAM" id="SSF51735">
    <property type="entry name" value="NAD(P)-binding Rossmann-fold domains"/>
    <property type="match status" value="1"/>
</dbReference>
<accession>A0A7M4DNI4</accession>
<dbReference type="InterPro" id="IPR001509">
    <property type="entry name" value="Epimerase_deHydtase"/>
</dbReference>
<dbReference type="AlphaFoldDB" id="A0A7M4DNI4"/>
<feature type="region of interest" description="Disordered" evidence="1">
    <location>
        <begin position="333"/>
        <end position="353"/>
    </location>
</feature>
<dbReference type="PANTHER" id="PTHR43245:SF55">
    <property type="entry name" value="NAD(P)-BINDING DOMAIN-CONTAINING PROTEIN"/>
    <property type="match status" value="1"/>
</dbReference>
<dbReference type="Gene3D" id="3.40.50.720">
    <property type="entry name" value="NAD(P)-binding Rossmann-like Domain"/>
    <property type="match status" value="1"/>
</dbReference>
<dbReference type="Proteomes" id="UP000419743">
    <property type="component" value="Unassembled WGS sequence"/>
</dbReference>
<dbReference type="InterPro" id="IPR036291">
    <property type="entry name" value="NAD(P)-bd_dom_sf"/>
</dbReference>